<evidence type="ECO:0000256" key="5">
    <source>
        <dbReference type="ARBA" id="ARBA00023242"/>
    </source>
</evidence>
<dbReference type="OMA" id="SKDWYEQ"/>
<accession>Q5AVU6</accession>
<dbReference type="GeneID" id="2869423"/>
<dbReference type="OrthoDB" id="2943660at2759"/>
<reference evidence="8" key="2">
    <citation type="journal article" date="2009" name="Fungal Genet. Biol.">
        <title>The 2008 update of the Aspergillus nidulans genome annotation: a community effort.</title>
        <authorList>
            <person name="Wortman J.R."/>
            <person name="Gilsenan J.M."/>
            <person name="Joardar V."/>
            <person name="Deegan J."/>
            <person name="Clutterbuck J."/>
            <person name="Andersen M.R."/>
            <person name="Archer D."/>
            <person name="Bencina M."/>
            <person name="Braus G."/>
            <person name="Coutinho P."/>
            <person name="von Dohren H."/>
            <person name="Doonan J."/>
            <person name="Driessen A.J."/>
            <person name="Durek P."/>
            <person name="Espeso E."/>
            <person name="Fekete E."/>
            <person name="Flipphi M."/>
            <person name="Estrada C.G."/>
            <person name="Geysens S."/>
            <person name="Goldman G."/>
            <person name="de Groot P.W."/>
            <person name="Hansen K."/>
            <person name="Harris S.D."/>
            <person name="Heinekamp T."/>
            <person name="Helmstaedt K."/>
            <person name="Henrissat B."/>
            <person name="Hofmann G."/>
            <person name="Homan T."/>
            <person name="Horio T."/>
            <person name="Horiuchi H."/>
            <person name="James S."/>
            <person name="Jones M."/>
            <person name="Karaffa L."/>
            <person name="Karanyi Z."/>
            <person name="Kato M."/>
            <person name="Keller N."/>
            <person name="Kelly D.E."/>
            <person name="Kiel J.A."/>
            <person name="Kim J.M."/>
            <person name="van der Klei I.J."/>
            <person name="Klis F.M."/>
            <person name="Kovalchuk A."/>
            <person name="Krasevec N."/>
            <person name="Kubicek C.P."/>
            <person name="Liu B."/>
            <person name="Maccabe A."/>
            <person name="Meyer V."/>
            <person name="Mirabito P."/>
            <person name="Miskei M."/>
            <person name="Mos M."/>
            <person name="Mullins J."/>
            <person name="Nelson D.R."/>
            <person name="Nielsen J."/>
            <person name="Oakley B.R."/>
            <person name="Osmani S.A."/>
            <person name="Pakula T."/>
            <person name="Paszewski A."/>
            <person name="Paulsen I."/>
            <person name="Pilsyk S."/>
            <person name="Pocsi I."/>
            <person name="Punt P.J."/>
            <person name="Ram A.F."/>
            <person name="Ren Q."/>
            <person name="Robellet X."/>
            <person name="Robson G."/>
            <person name="Seiboth B."/>
            <person name="van Solingen P."/>
            <person name="Specht T."/>
            <person name="Sun J."/>
            <person name="Taheri-Talesh N."/>
            <person name="Takeshita N."/>
            <person name="Ussery D."/>
            <person name="vanKuyk P.A."/>
            <person name="Visser H."/>
            <person name="van de Vondervoort P.J."/>
            <person name="de Vries R.P."/>
            <person name="Walton J."/>
            <person name="Xiang X."/>
            <person name="Xiong Y."/>
            <person name="Zeng A.P."/>
            <person name="Brandt B.W."/>
            <person name="Cornell M.J."/>
            <person name="van den Hondel C.A."/>
            <person name="Visser J."/>
            <person name="Oliver S.G."/>
            <person name="Turner G."/>
        </authorList>
    </citation>
    <scope>GENOME REANNOTATION</scope>
    <source>
        <strain evidence="8">FGSC A4 / ATCC 38163 / CBS 112.46 / NRRL 194 / M139</strain>
    </source>
</reference>
<reference evidence="8" key="1">
    <citation type="journal article" date="2005" name="Nature">
        <title>Sequencing of Aspergillus nidulans and comparative analysis with A. fumigatus and A. oryzae.</title>
        <authorList>
            <person name="Galagan J.E."/>
            <person name="Calvo S.E."/>
            <person name="Cuomo C."/>
            <person name="Ma L.J."/>
            <person name="Wortman J.R."/>
            <person name="Batzoglou S."/>
            <person name="Lee S.I."/>
            <person name="Basturkmen M."/>
            <person name="Spevak C.C."/>
            <person name="Clutterbuck J."/>
            <person name="Kapitonov V."/>
            <person name="Jurka J."/>
            <person name="Scazzocchio C."/>
            <person name="Farman M."/>
            <person name="Butler J."/>
            <person name="Purcell S."/>
            <person name="Harris S."/>
            <person name="Braus G.H."/>
            <person name="Draht O."/>
            <person name="Busch S."/>
            <person name="D'Enfert C."/>
            <person name="Bouchier C."/>
            <person name="Goldman G.H."/>
            <person name="Bell-Pedersen D."/>
            <person name="Griffiths-Jones S."/>
            <person name="Doonan J.H."/>
            <person name="Yu J."/>
            <person name="Vienken K."/>
            <person name="Pain A."/>
            <person name="Freitag M."/>
            <person name="Selker E.U."/>
            <person name="Archer D.B."/>
            <person name="Penalva M.A."/>
            <person name="Oakley B.R."/>
            <person name="Momany M."/>
            <person name="Tanaka T."/>
            <person name="Kumagai T."/>
            <person name="Asai K."/>
            <person name="Machida M."/>
            <person name="Nierman W.C."/>
            <person name="Denning D.W."/>
            <person name="Caddick M."/>
            <person name="Hynes M."/>
            <person name="Paoletti M."/>
            <person name="Fischer R."/>
            <person name="Miller B."/>
            <person name="Dyer P."/>
            <person name="Sachs M.S."/>
            <person name="Osmani S.A."/>
            <person name="Birren B.W."/>
        </authorList>
    </citation>
    <scope>NUCLEOTIDE SEQUENCE [LARGE SCALE GENOMIC DNA]</scope>
    <source>
        <strain evidence="8">FGSC A4 / ATCC 38163 / CBS 112.46 / NRRL 194 / M139</strain>
    </source>
</reference>
<accession>C8VBS3</accession>
<dbReference type="GO" id="GO:0008270">
    <property type="term" value="F:zinc ion binding"/>
    <property type="evidence" value="ECO:0007669"/>
    <property type="project" value="InterPro"/>
</dbReference>
<evidence type="ECO:0000256" key="1">
    <source>
        <dbReference type="ARBA" id="ARBA00004123"/>
    </source>
</evidence>
<dbReference type="PROSITE" id="PS51257">
    <property type="entry name" value="PROKAR_LIPOPROTEIN"/>
    <property type="match status" value="1"/>
</dbReference>
<evidence type="ECO:0000256" key="3">
    <source>
        <dbReference type="ARBA" id="ARBA00023015"/>
    </source>
</evidence>
<dbReference type="PANTHER" id="PTHR47338">
    <property type="entry name" value="ZN(II)2CYS6 TRANSCRIPTION FACTOR (EUROFUNG)-RELATED"/>
    <property type="match status" value="1"/>
</dbReference>
<comment type="subcellular location">
    <subcellularLocation>
        <location evidence="1">Nucleus</location>
    </subcellularLocation>
</comment>
<dbReference type="CDD" id="cd12148">
    <property type="entry name" value="fungal_TF_MHR"/>
    <property type="match status" value="1"/>
</dbReference>
<feature type="domain" description="Xylanolytic transcriptional activator regulatory" evidence="6">
    <location>
        <begin position="209"/>
        <end position="289"/>
    </location>
</feature>
<dbReference type="GO" id="GO:0045944">
    <property type="term" value="P:positive regulation of transcription by RNA polymerase II"/>
    <property type="evidence" value="ECO:0000318"/>
    <property type="project" value="GO_Central"/>
</dbReference>
<evidence type="ECO:0000313" key="8">
    <source>
        <dbReference type="Proteomes" id="UP000000560"/>
    </source>
</evidence>
<dbReference type="AlphaFoldDB" id="Q5AVU6"/>
<dbReference type="GO" id="GO:0006351">
    <property type="term" value="P:DNA-templated transcription"/>
    <property type="evidence" value="ECO:0007669"/>
    <property type="project" value="InterPro"/>
</dbReference>
<dbReference type="GO" id="GO:0043565">
    <property type="term" value="F:sequence-specific DNA binding"/>
    <property type="evidence" value="ECO:0000318"/>
    <property type="project" value="GO_Central"/>
</dbReference>
<dbReference type="EMBL" id="BN001304">
    <property type="protein sequence ID" value="CBF79677.1"/>
    <property type="molecule type" value="Genomic_DNA"/>
</dbReference>
<keyword evidence="4" id="KW-0804">Transcription</keyword>
<dbReference type="RefSeq" id="XP_680853.1">
    <property type="nucleotide sequence ID" value="XM_675761.1"/>
</dbReference>
<evidence type="ECO:0000259" key="6">
    <source>
        <dbReference type="SMART" id="SM00906"/>
    </source>
</evidence>
<dbReference type="Pfam" id="PF04082">
    <property type="entry name" value="Fungal_trans"/>
    <property type="match status" value="1"/>
</dbReference>
<keyword evidence="8" id="KW-1185">Reference proteome</keyword>
<name>Q5AVU6_EMENI</name>
<evidence type="ECO:0000256" key="4">
    <source>
        <dbReference type="ARBA" id="ARBA00023163"/>
    </source>
</evidence>
<dbReference type="HOGENOM" id="CLU_597412_0_0_1"/>
<dbReference type="InterPro" id="IPR007219">
    <property type="entry name" value="XnlR_reg_dom"/>
</dbReference>
<dbReference type="eggNOG" id="ENOG502S4S5">
    <property type="taxonomic scope" value="Eukaryota"/>
</dbReference>
<dbReference type="SMART" id="SM00906">
    <property type="entry name" value="Fungal_trans"/>
    <property type="match status" value="1"/>
</dbReference>
<dbReference type="Proteomes" id="UP000000560">
    <property type="component" value="Chromosome IV"/>
</dbReference>
<dbReference type="VEuPathDB" id="FungiDB:AN7584"/>
<dbReference type="GO" id="GO:0005634">
    <property type="term" value="C:nucleus"/>
    <property type="evidence" value="ECO:0000318"/>
    <property type="project" value="GO_Central"/>
</dbReference>
<keyword evidence="2" id="KW-0479">Metal-binding</keyword>
<dbReference type="GO" id="GO:0000981">
    <property type="term" value="F:DNA-binding transcription factor activity, RNA polymerase II-specific"/>
    <property type="evidence" value="ECO:0000318"/>
    <property type="project" value="GO_Central"/>
</dbReference>
<keyword evidence="5" id="KW-0539">Nucleus</keyword>
<dbReference type="PANTHER" id="PTHR47338:SF10">
    <property type="entry name" value="TRANSCRIPTION FACTOR DOMAIN-CONTAINING PROTEIN-RELATED"/>
    <property type="match status" value="1"/>
</dbReference>
<evidence type="ECO:0000313" key="7">
    <source>
        <dbReference type="EMBL" id="CBF79677.1"/>
    </source>
</evidence>
<dbReference type="STRING" id="227321.Q5AVU6"/>
<keyword evidence="3" id="KW-0805">Transcription regulation</keyword>
<dbReference type="KEGG" id="ani:ANIA_07584"/>
<protein>
    <recommendedName>
        <fullName evidence="6">Xylanolytic transcriptional activator regulatory domain-containing protein</fullName>
    </recommendedName>
</protein>
<organism evidence="7 8">
    <name type="scientific">Emericella nidulans (strain FGSC A4 / ATCC 38163 / CBS 112.46 / NRRL 194 / M139)</name>
    <name type="common">Aspergillus nidulans</name>
    <dbReference type="NCBI Taxonomy" id="227321"/>
    <lineage>
        <taxon>Eukaryota</taxon>
        <taxon>Fungi</taxon>
        <taxon>Dikarya</taxon>
        <taxon>Ascomycota</taxon>
        <taxon>Pezizomycotina</taxon>
        <taxon>Eurotiomycetes</taxon>
        <taxon>Eurotiomycetidae</taxon>
        <taxon>Eurotiales</taxon>
        <taxon>Aspergillaceae</taxon>
        <taxon>Aspergillus</taxon>
        <taxon>Aspergillus subgen. Nidulantes</taxon>
    </lineage>
</organism>
<evidence type="ECO:0000256" key="2">
    <source>
        <dbReference type="ARBA" id="ARBA00022723"/>
    </source>
</evidence>
<gene>
    <name evidence="7" type="ORF">ANIA_07584</name>
</gene>
<dbReference type="InterPro" id="IPR050815">
    <property type="entry name" value="TF_fung"/>
</dbReference>
<sequence length="542" mass="59872">MSSAKEALRSVLALTNKGYRPACSACIGWGVGCVYASDHQPSMDYGFPTPDSTLGMDLAAFVQNMPGAASFDFTPDLALTSSEANHGVPGLESNSPMPMVDQLPLAGQTVQLIDEFFVRCHPQLPCIHKETFLARTQGPVPMPLEWAILATAARAHRGATAPYRADMFLQAAVNSLAQSPLLRENVLRDLQAAVWCVYSLYYSGEITRAVMLLAQAYSLACLNGLDRLDEPGPNVPATMHLSPIEKEECRGTLWALFVLDRQINYLMGRHFVIDDVRWCVNYPLDDASLQSQPGLRPDLEPERCYSSDLAALAWEKPNIAIGTALPRLVCKASVMIGRIATYKSINPMPSATHSAQKRQADFHELQSALACLWVSLPACVHNVSEVPPGCVNQSVWLLITLHTCSTLLFYITDAERRSPGSDQYPTERENFTCTYKSVNKVVTALRALSGLATDAILNPMLAPSYFSCCRFILLQWRRSQQQEFRLDLGLVLRLLEQMANKQAGMARIYKEIIEQELGRDLDVQGGGDLGQALVKTEYCFMI</sequence>
<dbReference type="InParanoid" id="Q5AVU6"/>
<proteinExistence type="predicted"/>